<accession>A0A557PAF9</accession>
<dbReference type="GO" id="GO:0016020">
    <property type="term" value="C:membrane"/>
    <property type="evidence" value="ECO:0007669"/>
    <property type="project" value="InterPro"/>
</dbReference>
<dbReference type="RefSeq" id="WP_089123309.1">
    <property type="nucleotide sequence ID" value="NZ_BSPV01000009.1"/>
</dbReference>
<dbReference type="Proteomes" id="UP001157156">
    <property type="component" value="Unassembled WGS sequence"/>
</dbReference>
<dbReference type="OrthoDB" id="5916028at2"/>
<reference evidence="2 3" key="3">
    <citation type="submission" date="2019-07" db="EMBL/GenBank/DDBJ databases">
        <title>The draft genome sequence of Vibrio algivorus M1486.</title>
        <authorList>
            <person name="Meng X."/>
        </authorList>
    </citation>
    <scope>NUCLEOTIDE SEQUENCE [LARGE SCALE GENOMIC DNA]</scope>
    <source>
        <strain evidence="2 3">M1486</strain>
    </source>
</reference>
<evidence type="ECO:0000313" key="2">
    <source>
        <dbReference type="EMBL" id="TVO37637.1"/>
    </source>
</evidence>
<name>A0A557PAF9_9VIBR</name>
<organism evidence="2 3">
    <name type="scientific">Vibrio algivorus</name>
    <dbReference type="NCBI Taxonomy" id="1667024"/>
    <lineage>
        <taxon>Bacteria</taxon>
        <taxon>Pseudomonadati</taxon>
        <taxon>Pseudomonadota</taxon>
        <taxon>Gammaproteobacteria</taxon>
        <taxon>Vibrionales</taxon>
        <taxon>Vibrionaceae</taxon>
        <taxon>Vibrio</taxon>
    </lineage>
</organism>
<proteinExistence type="predicted"/>
<gene>
    <name evidence="1" type="primary">toxS</name>
    <name evidence="2" type="ORF">FOF44_06705</name>
    <name evidence="1" type="ORF">GCM10007931_26430</name>
</gene>
<evidence type="ECO:0000313" key="1">
    <source>
        <dbReference type="EMBL" id="GLT15668.1"/>
    </source>
</evidence>
<keyword evidence="1" id="KW-0812">Transmembrane</keyword>
<evidence type="ECO:0000313" key="3">
    <source>
        <dbReference type="Proteomes" id="UP000319828"/>
    </source>
</evidence>
<dbReference type="InterPro" id="IPR035288">
    <property type="entry name" value="ToxS"/>
</dbReference>
<comment type="caution">
    <text evidence="2">The sequence shown here is derived from an EMBL/GenBank/DDBJ whole genome shotgun (WGS) entry which is preliminary data.</text>
</comment>
<reference evidence="1" key="1">
    <citation type="journal article" date="2014" name="Int. J. Syst. Evol. Microbiol.">
        <title>Complete genome of a new Firmicutes species belonging to the dominant human colonic microbiota ('Ruminococcus bicirculans') reveals two chromosomes and a selective capacity to utilize plant glucans.</title>
        <authorList>
            <consortium name="NISC Comparative Sequencing Program"/>
            <person name="Wegmann U."/>
            <person name="Louis P."/>
            <person name="Goesmann A."/>
            <person name="Henrissat B."/>
            <person name="Duncan S.H."/>
            <person name="Flint H.J."/>
        </authorList>
    </citation>
    <scope>NUCLEOTIDE SEQUENCE</scope>
    <source>
        <strain evidence="1">NBRC 111146</strain>
    </source>
</reference>
<reference evidence="4" key="2">
    <citation type="journal article" date="2019" name="Int. J. Syst. Evol. Microbiol.">
        <title>The Global Catalogue of Microorganisms (GCM) 10K type strain sequencing project: providing services to taxonomists for standard genome sequencing and annotation.</title>
        <authorList>
            <consortium name="The Broad Institute Genomics Platform"/>
            <consortium name="The Broad Institute Genome Sequencing Center for Infectious Disease"/>
            <person name="Wu L."/>
            <person name="Ma J."/>
        </authorList>
    </citation>
    <scope>NUCLEOTIDE SEQUENCE [LARGE SCALE GENOMIC DNA]</scope>
    <source>
        <strain evidence="4">NBRC 111146</strain>
    </source>
</reference>
<dbReference type="Proteomes" id="UP000319828">
    <property type="component" value="Unassembled WGS sequence"/>
</dbReference>
<dbReference type="AlphaFoldDB" id="A0A557PAF9"/>
<keyword evidence="1" id="KW-0472">Membrane</keyword>
<dbReference type="Pfam" id="PF17323">
    <property type="entry name" value="ToxS"/>
    <property type="match status" value="1"/>
</dbReference>
<dbReference type="EMBL" id="VMKJ01000009">
    <property type="protein sequence ID" value="TVO37637.1"/>
    <property type="molecule type" value="Genomic_DNA"/>
</dbReference>
<reference evidence="1" key="4">
    <citation type="submission" date="2023-01" db="EMBL/GenBank/DDBJ databases">
        <title>Draft genome sequence of Vibrio algivorus strain NBRC 111146.</title>
        <authorList>
            <person name="Sun Q."/>
            <person name="Mori K."/>
        </authorList>
    </citation>
    <scope>NUCLEOTIDE SEQUENCE</scope>
    <source>
        <strain evidence="1">NBRC 111146</strain>
    </source>
</reference>
<keyword evidence="4" id="KW-1185">Reference proteome</keyword>
<dbReference type="EMBL" id="BSPV01000009">
    <property type="protein sequence ID" value="GLT15668.1"/>
    <property type="molecule type" value="Genomic_DNA"/>
</dbReference>
<protein>
    <submittedName>
        <fullName evidence="1">Transmembrane regulatory protein ToxS</fullName>
    </submittedName>
</protein>
<evidence type="ECO:0000313" key="4">
    <source>
        <dbReference type="Proteomes" id="UP001157156"/>
    </source>
</evidence>
<sequence length="168" mass="19164">MKKTISIIALAVALIGSWNYWQGDIKLKQELTSREWQSTTIAYMNFWDQKIQHLDKASISSTVKYLPNQTYIKNSTLIFTSKDIEKPVEIVISESGNWELSDHYLIVDASEFKDISTTPITQITPAQVEKLKTLFKINAQQSRKIDVINNRTLLLTSLAHGSTILFSQ</sequence>